<dbReference type="PANTHER" id="PTHR44216">
    <property type="entry name" value="PROTEIN O-MANNOSYL-TRANSFERASE TMTC2"/>
    <property type="match status" value="1"/>
</dbReference>
<dbReference type="OrthoDB" id="19588at2759"/>
<reference evidence="2" key="1">
    <citation type="submission" date="2020-11" db="EMBL/GenBank/DDBJ databases">
        <authorList>
            <person name="Tran Van P."/>
        </authorList>
    </citation>
    <scope>NUCLEOTIDE SEQUENCE</scope>
</reference>
<dbReference type="GO" id="GO:0005789">
    <property type="term" value="C:endoplasmic reticulum membrane"/>
    <property type="evidence" value="ECO:0007669"/>
    <property type="project" value="TreeGrafter"/>
</dbReference>
<organism evidence="2">
    <name type="scientific">Medioppia subpectinata</name>
    <dbReference type="NCBI Taxonomy" id="1979941"/>
    <lineage>
        <taxon>Eukaryota</taxon>
        <taxon>Metazoa</taxon>
        <taxon>Ecdysozoa</taxon>
        <taxon>Arthropoda</taxon>
        <taxon>Chelicerata</taxon>
        <taxon>Arachnida</taxon>
        <taxon>Acari</taxon>
        <taxon>Acariformes</taxon>
        <taxon>Sarcoptiformes</taxon>
        <taxon>Oribatida</taxon>
        <taxon>Brachypylina</taxon>
        <taxon>Oppioidea</taxon>
        <taxon>Oppiidae</taxon>
        <taxon>Medioppia</taxon>
    </lineage>
</organism>
<feature type="transmembrane region" description="Helical" evidence="1">
    <location>
        <begin position="108"/>
        <end position="132"/>
    </location>
</feature>
<dbReference type="AlphaFoldDB" id="A0A7R9KXK2"/>
<keyword evidence="1" id="KW-0472">Membrane</keyword>
<dbReference type="PANTHER" id="PTHR44216:SF3">
    <property type="entry name" value="PROTEIN O-MANNOSYL-TRANSFERASE TMTC2"/>
    <property type="match status" value="1"/>
</dbReference>
<keyword evidence="1" id="KW-1133">Transmembrane helix</keyword>
<proteinExistence type="predicted"/>
<gene>
    <name evidence="2" type="ORF">OSB1V03_LOCUS11679</name>
</gene>
<dbReference type="EMBL" id="CAJPIZ010009226">
    <property type="protein sequence ID" value="CAG2111700.1"/>
    <property type="molecule type" value="Genomic_DNA"/>
</dbReference>
<keyword evidence="3" id="KW-1185">Reference proteome</keyword>
<dbReference type="GO" id="GO:0000030">
    <property type="term" value="F:mannosyltransferase activity"/>
    <property type="evidence" value="ECO:0007669"/>
    <property type="project" value="TreeGrafter"/>
</dbReference>
<evidence type="ECO:0000256" key="1">
    <source>
        <dbReference type="SAM" id="Phobius"/>
    </source>
</evidence>
<evidence type="ECO:0000313" key="3">
    <source>
        <dbReference type="Proteomes" id="UP000759131"/>
    </source>
</evidence>
<evidence type="ECO:0000313" key="2">
    <source>
        <dbReference type="EMBL" id="CAD7631270.1"/>
    </source>
</evidence>
<name>A0A7R9KXK2_9ACAR</name>
<accession>A0A7R9KXK2</accession>
<dbReference type="EMBL" id="OC863801">
    <property type="protein sequence ID" value="CAD7631270.1"/>
    <property type="molecule type" value="Genomic_DNA"/>
</dbReference>
<keyword evidence="1" id="KW-0812">Transmembrane</keyword>
<protein>
    <submittedName>
        <fullName evidence="2">Uncharacterized protein</fullName>
    </submittedName>
</protein>
<dbReference type="Proteomes" id="UP000759131">
    <property type="component" value="Unassembled WGS sequence"/>
</dbReference>
<sequence>MIIIVFKTMKKHPKSIRTVALMIYKTNINYSRETGCGCAPCCYQHQHHSHYKHLKRPFNLKSNNNNSLCSEDEYNIGGTNNNGVISGVNSTLEETYNSTMTRTDCITMALSLLIIPFIPATNLFFYVGFVIAERILYIPKENLYRSGIDINPPKANILSAQSKKKEAENAYKKALTYRFNMADVHYNL</sequence>
<dbReference type="InterPro" id="IPR052384">
    <property type="entry name" value="TMTC_O-mannosyltransferase"/>
</dbReference>
<dbReference type="GO" id="GO:0035269">
    <property type="term" value="P:protein O-linked glycosylation via mannose"/>
    <property type="evidence" value="ECO:0007669"/>
    <property type="project" value="TreeGrafter"/>
</dbReference>